<organism evidence="2 3">
    <name type="scientific">Rhizobium leguminosarum</name>
    <dbReference type="NCBI Taxonomy" id="384"/>
    <lineage>
        <taxon>Bacteria</taxon>
        <taxon>Pseudomonadati</taxon>
        <taxon>Pseudomonadota</taxon>
        <taxon>Alphaproteobacteria</taxon>
        <taxon>Hyphomicrobiales</taxon>
        <taxon>Rhizobiaceae</taxon>
        <taxon>Rhizobium/Agrobacterium group</taxon>
        <taxon>Rhizobium</taxon>
    </lineage>
</organism>
<evidence type="ECO:0000313" key="2">
    <source>
        <dbReference type="EMBL" id="TAY52940.1"/>
    </source>
</evidence>
<comment type="caution">
    <text evidence="2">The sequence shown here is derived from an EMBL/GenBank/DDBJ whole genome shotgun (WGS) entry which is preliminary data.</text>
</comment>
<dbReference type="InterPro" id="IPR040704">
    <property type="entry name" value="HEPN_AbiU2"/>
</dbReference>
<proteinExistence type="predicted"/>
<dbReference type="AlphaFoldDB" id="A0A7M3DWI7"/>
<dbReference type="Proteomes" id="UP000292974">
    <property type="component" value="Unassembled WGS sequence"/>
</dbReference>
<dbReference type="RefSeq" id="WP_130716678.1">
    <property type="nucleotide sequence ID" value="NZ_SIOP01000001.1"/>
</dbReference>
<sequence>MLVADVQTAVLSHAVLEASNDTIPPGMKGRWTEFNETYNAVQNALTLKLALDVARIFDVSVSARFPAEEQDKASVQVLAALLQREDVTAELEKAAAGWMPGFDCAGDDFADMPHGVSGVLKEMAEDDAEENKASCRAAINAFVAEAAKLKDEAEETHGALTRVREFRNKRLAHSLFDKEPDALPLYSDLDLLLAIAKKAARLAKLAVEGGNTELEEQAARNRENAEGYAACVLDGLKRVSRP</sequence>
<dbReference type="Pfam" id="PF18734">
    <property type="entry name" value="HEPN_AbiU2"/>
    <property type="match status" value="1"/>
</dbReference>
<dbReference type="EMBL" id="SIOP01000001">
    <property type="protein sequence ID" value="TAY52940.1"/>
    <property type="molecule type" value="Genomic_DNA"/>
</dbReference>
<accession>A0A7M3DWI7</accession>
<evidence type="ECO:0000259" key="1">
    <source>
        <dbReference type="Pfam" id="PF18734"/>
    </source>
</evidence>
<protein>
    <recommendedName>
        <fullName evidence="1">HEPN AbiU2-like domain-containing protein</fullName>
    </recommendedName>
</protein>
<gene>
    <name evidence="2" type="ORF">ELH90_15550</name>
</gene>
<evidence type="ECO:0000313" key="3">
    <source>
        <dbReference type="Proteomes" id="UP000292974"/>
    </source>
</evidence>
<feature type="domain" description="HEPN AbiU2-like" evidence="1">
    <location>
        <begin position="36"/>
        <end position="226"/>
    </location>
</feature>
<name>A0A7M3DWI7_RHILE</name>
<reference evidence="2 3" key="1">
    <citation type="submission" date="2019-02" db="EMBL/GenBank/DDBJ databases">
        <title>The genomic architecture of introgression among sibling species of bacteria.</title>
        <authorList>
            <person name="Cavassim M.I.A."/>
            <person name="Moeskjaer S."/>
            <person name="Moslemi C."/>
            <person name="Fields B."/>
            <person name="Bachmann A."/>
            <person name="Vilhjalmsson B."/>
            <person name="Schierup M.H."/>
            <person name="Young J.P.W."/>
            <person name="Andersen S.U."/>
        </authorList>
    </citation>
    <scope>NUCLEOTIDE SEQUENCE [LARGE SCALE GENOMIC DNA]</scope>
    <source>
        <strain evidence="2 3">SM135B</strain>
    </source>
</reference>